<protein>
    <submittedName>
        <fullName evidence="2">Uncharacterized protein</fullName>
    </submittedName>
</protein>
<dbReference type="Proteomes" id="UP000247498">
    <property type="component" value="Unassembled WGS sequence"/>
</dbReference>
<sequence length="488" mass="50145">MAFALGVSPAALSKGNRAPARPCGGPIAAPPPVRPRCAQTRQRLQRRAGRAAPVPRAGPDGRDGSGSGSGSSNVPVPVTPGSFLSLESLIQSALSLRPIPGGRGDWEEVEGSWVLFPPGGAAPEAVVHFLGGAFVGAAPQLAYRGLLEALAGRGVAVVATPYSTSFDHLRASDEIQYKFERTMAALGPRVSRLPVYGVGHSLGSVLHSLICSRYNPDRAGNALMAYNNRPATDSIPFLSPFIAPSARALGPLLSQLASAGPLRGAVEGAADALRGLSPSLVRQVMPLIDQLTPIFMDVSQGRQEFSPAPEETKSMIRSFYSVRRNLLLRFKDDAIDETLPLAVLLQSSSAMASSLDVSVRTLPGDHIRPMQQALVDLPPELARAANQGMAQGSSLLGRLADMASQAGLQSASAPLEDLRKGLGSLADMLGGQTGGPMADSVQALADEVAAWMGVGGVVTQGSKALPASVVVERSGGGGGGGGGGQAAV</sequence>
<accession>A0A2V0P132</accession>
<dbReference type="AlphaFoldDB" id="A0A2V0P132"/>
<dbReference type="InParanoid" id="A0A2V0P132"/>
<dbReference type="EMBL" id="BDRX01000025">
    <property type="protein sequence ID" value="GBF91540.1"/>
    <property type="molecule type" value="Genomic_DNA"/>
</dbReference>
<keyword evidence="3" id="KW-1185">Reference proteome</keyword>
<feature type="region of interest" description="Disordered" evidence="1">
    <location>
        <begin position="1"/>
        <end position="76"/>
    </location>
</feature>
<comment type="caution">
    <text evidence="2">The sequence shown here is derived from an EMBL/GenBank/DDBJ whole genome shotgun (WGS) entry which is preliminary data.</text>
</comment>
<name>A0A2V0P132_9CHLO</name>
<organism evidence="2 3">
    <name type="scientific">Raphidocelis subcapitata</name>
    <dbReference type="NCBI Taxonomy" id="307507"/>
    <lineage>
        <taxon>Eukaryota</taxon>
        <taxon>Viridiplantae</taxon>
        <taxon>Chlorophyta</taxon>
        <taxon>core chlorophytes</taxon>
        <taxon>Chlorophyceae</taxon>
        <taxon>CS clade</taxon>
        <taxon>Sphaeropleales</taxon>
        <taxon>Selenastraceae</taxon>
        <taxon>Raphidocelis</taxon>
    </lineage>
</organism>
<evidence type="ECO:0000313" key="3">
    <source>
        <dbReference type="Proteomes" id="UP000247498"/>
    </source>
</evidence>
<gene>
    <name evidence="2" type="ORF">Rsub_04280</name>
</gene>
<reference evidence="2 3" key="1">
    <citation type="journal article" date="2018" name="Sci. Rep.">
        <title>Raphidocelis subcapitata (=Pseudokirchneriella subcapitata) provides an insight into genome evolution and environmental adaptations in the Sphaeropleales.</title>
        <authorList>
            <person name="Suzuki S."/>
            <person name="Yamaguchi H."/>
            <person name="Nakajima N."/>
            <person name="Kawachi M."/>
        </authorList>
    </citation>
    <scope>NUCLEOTIDE SEQUENCE [LARGE SCALE GENOMIC DNA]</scope>
    <source>
        <strain evidence="2 3">NIES-35</strain>
    </source>
</reference>
<proteinExistence type="predicted"/>
<dbReference type="OrthoDB" id="4892at2759"/>
<dbReference type="SUPFAM" id="SSF53474">
    <property type="entry name" value="alpha/beta-Hydrolases"/>
    <property type="match status" value="1"/>
</dbReference>
<dbReference type="FunCoup" id="A0A2V0P132">
    <property type="interactions" value="109"/>
</dbReference>
<dbReference type="Gene3D" id="3.40.50.1820">
    <property type="entry name" value="alpha/beta hydrolase"/>
    <property type="match status" value="1"/>
</dbReference>
<dbReference type="Pfam" id="PF07082">
    <property type="entry name" value="DUF1350"/>
    <property type="match status" value="2"/>
</dbReference>
<dbReference type="STRING" id="307507.A0A2V0P132"/>
<evidence type="ECO:0000313" key="2">
    <source>
        <dbReference type="EMBL" id="GBF91540.1"/>
    </source>
</evidence>
<dbReference type="InterPro" id="IPR010765">
    <property type="entry name" value="DUF1350"/>
</dbReference>
<dbReference type="PANTHER" id="PTHR34127">
    <property type="entry name" value="OS04G0405600 PROTEIN"/>
    <property type="match status" value="1"/>
</dbReference>
<evidence type="ECO:0000256" key="1">
    <source>
        <dbReference type="SAM" id="MobiDB-lite"/>
    </source>
</evidence>
<dbReference type="InterPro" id="IPR029058">
    <property type="entry name" value="AB_hydrolase_fold"/>
</dbReference>
<dbReference type="PANTHER" id="PTHR34127:SF1">
    <property type="entry name" value="OS04G0405600 PROTEIN"/>
    <property type="match status" value="1"/>
</dbReference>